<dbReference type="eggNOG" id="KOG4197">
    <property type="taxonomic scope" value="Eukaryota"/>
</dbReference>
<dbReference type="InterPro" id="IPR011990">
    <property type="entry name" value="TPR-like_helical_dom_sf"/>
</dbReference>
<keyword evidence="4" id="KW-1185">Reference proteome</keyword>
<keyword evidence="1" id="KW-0677">Repeat</keyword>
<dbReference type="Proteomes" id="UP000017836">
    <property type="component" value="Unassembled WGS sequence"/>
</dbReference>
<dbReference type="AlphaFoldDB" id="W1PDN8"/>
<dbReference type="PANTHER" id="PTHR47859:SF1">
    <property type="entry name" value="PENTATRICOPEPTIDE REPEAT-CONTAINING PROTEIN"/>
    <property type="match status" value="1"/>
</dbReference>
<dbReference type="Gramene" id="ERN05819">
    <property type="protein sequence ID" value="ERN05819"/>
    <property type="gene ID" value="AMTR_s00006p00259530"/>
</dbReference>
<protein>
    <recommendedName>
        <fullName evidence="5">Pentacotripeptide-repeat region of PRORP domain-containing protein</fullName>
    </recommendedName>
</protein>
<dbReference type="Gene3D" id="1.25.40.10">
    <property type="entry name" value="Tetratricopeptide repeat domain"/>
    <property type="match status" value="4"/>
</dbReference>
<dbReference type="Pfam" id="PF13812">
    <property type="entry name" value="PPR_3"/>
    <property type="match status" value="3"/>
</dbReference>
<dbReference type="STRING" id="13333.W1PDN8"/>
<sequence length="927" mass="104866">MATTGLDSTGSISISTVHHDNDRLPCLYCAPPHPVHGIAVYTPKNVEEELLQKLGVLVLKTVTIRGLTTLGVADFRPRYGAGSINRYLQVQIVDSLRSGQRQRASDLLSHLSCCQEFSTADDFVYLLDYCSKVPDALFVMEICRLMKEKKITINKKICIFLVRALTKSGYLEEACNWLTFLGDNGRMKPSLPIYNIFLNGCVKMQNPVLAGYCLQLMEIRSIGKSEVTYCELLKLAVWQRNLSAVKEIWVECTKYYSPSITTLQKFVWSFSKLWDIGSAFVILQQMVAQLFRANDSAVRSVDGRFHSSRLDIPIPSCVHKLHSKSGSVNNDELEDRFMDAREDTALISNCNYESSGPGLGQNLSSRSHLMDLGVIPIEPRFFPSTIFENGVSPINYRESFGGSNPLITSASGFCGQHMVAAHDKYTDFEELSRQMEVGANDMQDEISTLSMRKILTVSFSDVIHGCAHTQNCELAEKLFLQMLQLGLEPSLQTYNGFLKAVINERGVIPGMKVVKAMEKRNLEPNTATLLTLAEGFSKNLDLDLAEVMLDKIVQIPPNRIRPFNTLLTACDVMDEPERGIRVLAKMKKLNIKSDIRTYELLFSLFGNVNAPYEEGNLLSRADVWRRIRTVEADMVKNGVHHSPRSMHNLLRALGDEGMLQEMIKYLQVAENNFHHVDPYQITLMYNTVLHSLVEINEWNMAIKIFGRMKSLDLPSDGATYDIMIDCCSRTNCFTSACILVARMIQDGFLLQTCTYTTLIKIVLDMEGFDDALNLLYQASLEGVVLDVLLFNTILDTASWKRRFDIIEFIIEYMHRERVQPDPTTCYYVFIAYMKQNYIKTAMEALQVLSIRMISEDETIQREKIASFENLILADEDPEAEKCIVQLFKDSEEHLAAALLNLRWCAISGASISWLPSQSPWARRLSKP</sequence>
<evidence type="ECO:0000313" key="3">
    <source>
        <dbReference type="EMBL" id="ERN05819.1"/>
    </source>
</evidence>
<dbReference type="PROSITE" id="PS51375">
    <property type="entry name" value="PPR"/>
    <property type="match status" value="2"/>
</dbReference>
<feature type="repeat" description="PPR" evidence="2">
    <location>
        <begin position="455"/>
        <end position="489"/>
    </location>
</feature>
<name>W1PDN8_AMBTC</name>
<evidence type="ECO:0000313" key="4">
    <source>
        <dbReference type="Proteomes" id="UP000017836"/>
    </source>
</evidence>
<proteinExistence type="predicted"/>
<dbReference type="OMA" id="PLRKFIW"/>
<dbReference type="PANTHER" id="PTHR47859">
    <property type="entry name" value="PENTATRICOPEPTIDE REPEAT-CONTAINING PROTEIN"/>
    <property type="match status" value="1"/>
</dbReference>
<dbReference type="Pfam" id="PF13041">
    <property type="entry name" value="PPR_2"/>
    <property type="match status" value="1"/>
</dbReference>
<accession>W1PDN8</accession>
<evidence type="ECO:0008006" key="5">
    <source>
        <dbReference type="Google" id="ProtNLM"/>
    </source>
</evidence>
<feature type="repeat" description="PPR" evidence="2">
    <location>
        <begin position="716"/>
        <end position="750"/>
    </location>
</feature>
<dbReference type="HOGENOM" id="CLU_373582_0_0_1"/>
<dbReference type="NCBIfam" id="TIGR00756">
    <property type="entry name" value="PPR"/>
    <property type="match status" value="2"/>
</dbReference>
<dbReference type="EMBL" id="KI393980">
    <property type="protein sequence ID" value="ERN05819.1"/>
    <property type="molecule type" value="Genomic_DNA"/>
</dbReference>
<gene>
    <name evidence="3" type="ORF">AMTR_s00006p00259530</name>
</gene>
<dbReference type="InterPro" id="IPR002885">
    <property type="entry name" value="PPR_rpt"/>
</dbReference>
<evidence type="ECO:0000256" key="1">
    <source>
        <dbReference type="ARBA" id="ARBA00022737"/>
    </source>
</evidence>
<reference evidence="4" key="1">
    <citation type="journal article" date="2013" name="Science">
        <title>The Amborella genome and the evolution of flowering plants.</title>
        <authorList>
            <consortium name="Amborella Genome Project"/>
        </authorList>
    </citation>
    <scope>NUCLEOTIDE SEQUENCE [LARGE SCALE GENOMIC DNA]</scope>
</reference>
<evidence type="ECO:0000256" key="2">
    <source>
        <dbReference type="PROSITE-ProRule" id="PRU00708"/>
    </source>
</evidence>
<organism evidence="3 4">
    <name type="scientific">Amborella trichopoda</name>
    <dbReference type="NCBI Taxonomy" id="13333"/>
    <lineage>
        <taxon>Eukaryota</taxon>
        <taxon>Viridiplantae</taxon>
        <taxon>Streptophyta</taxon>
        <taxon>Embryophyta</taxon>
        <taxon>Tracheophyta</taxon>
        <taxon>Spermatophyta</taxon>
        <taxon>Magnoliopsida</taxon>
        <taxon>Amborellales</taxon>
        <taxon>Amborellaceae</taxon>
        <taxon>Amborella</taxon>
    </lineage>
</organism>